<feature type="domain" description="Integrase catalytic" evidence="15">
    <location>
        <begin position="631"/>
        <end position="795"/>
    </location>
</feature>
<sequence>MESLKELRQYGESLGLANEDLIRFIESQQAKQRDDRRFEREREKEEWEVEKVRLEHELELKRLDNTRLFETEKHREEKGNVNPSKVPKLPPFEEGTDDMDAYLRRYERYAISQKWDKSIWATHLSALLKGNALNVYALMPSDQALDYDALKTCLLKRYNMTEDGFKQKFRSCRPEFGETFQQFSVRLGSYFSRWIDMSNVLKTFDGLYDLMLRDQFLHICNNEVMLFLKERVPKSIDDMTRYADQFKEARRVNIVSLTNQTQKGKPQPSQKPNNARNQEPPKQSDRDRNRHTGGYGGGNRFDRKCFKCNKSDHLISNCPLLKNKVGNVQNSGSRGKETPICGNVITLTDSIITTQVSSLTIPEQCEKKPIKMPVAKGKLGNRVVTVLRDTGCNGVVIKKSLVSIDCFLDDYQTCVLADGSSVKVPIAIITIDSPYYQGEVKAWCMEQPLYDVIIGNIDGAREPYDPDISPTVSVVTRQQAKKRDNPYPKLKVPGSIKDVSLEDIEYEQQSDASLSKLRQYVAEGRNFEKTNGTKVNYILKKKLMYREFMSPKVENGKLFRQLVVPEVYRSDVMKLAHESLMAGHMATRRTVYRVLSEFYWPGVESDVKRYCQSCDICQRTVPKGKQVRAPLGKTPIIDVPFRRVAVDIVGPLVPVTDKGNRYILTLVDYATRYPEGVALPSIETERVAEALIDIFCRVGFPREMLTDMGAQFTSNLMSEVSRLISLRQLTTTPYHPMCNGLVERFNGTMKLMLKRLCAERPRDWDKYLGPALFAYREVPQESVLFSPFELVYGWPVRGPMTILKELWTREITDPEVRSTYEYVINLRERLESTCELVKQNLEKASRKQSRIYNRKSRSRKMKVGQKVLVLLPTKANKLLMHWKGPFSIVEKISDLDYRIDMRGKLKMFHVNMLKLYVEREQTNVCVSAPDHKVSFVATVSVIDLENEDTDDVDNYESELIETPVAVAKETLRDVHINEALKANETVKVQCLLDKFSHVLTDIPGRTNVLQHDIKLTSDDPVRFKPYPIPYAMLDTVNKEVDKMIEMDIIERSDSPYSSPFVIVKKKDQSNRFCIDFRGLNSITIFDAETMGNIEEMFSKLSGYQFISKIDLTKGYWQISLVDAAKPKTAFQTPRGLFQFKVLPFGLVNSGATFVRCMRKVLEGLENVDNFVDDIIVYTRSFNHHMEVLESVFERLASANLSARPSKCYIAYSSLEVLGHIVGTDRLSPNPDKIEVFILQTDASDNGIGAILLQDEDNIRLPVSYASKKLKASERNYSTIEKECLAIQVILAGINHGESKELRQYGESLGLANEDLIRFIESQQAKQRDDRRFEREREKEEWEVEKERVPKSIDDMTRYADQFKEARRVNIVSLTNQAQKNSSSRVKEIPICGNVTTLTDSIITTQVSSLTIPEQCEKKPIKMPVAKDDYQTCVLADGSSVKVPIAIITIDSPYYQGEVKAWCMEQPLYDVIIGNIDGAREPYDPDISPSVSVVTRQQAKNRDNPYPKLKVPGSIKDVSLEDIENEQQSDASLSKLRQYVAEGRNFEKTNGTKVNYIVKKKLMYREFMSPKSRKWYPEGVALPSIETERVAEALIDIFCRVGFPREMLTDMGAQFTSNLMSEVSRLISLRQLTTTPYHPMCNGLVERFNGTMKLMLKRLCAERPRDWDKYLGPALFAYREVPQESVLFSPFELVYGWPVRGPMTILKELWTRELLILK</sequence>
<dbReference type="InterPro" id="IPR056924">
    <property type="entry name" value="SH3_Tf2-1"/>
</dbReference>
<dbReference type="PROSITE" id="PS50878">
    <property type="entry name" value="RT_POL"/>
    <property type="match status" value="1"/>
</dbReference>
<organism evidence="16 17">
    <name type="scientific">Mytilus edulis</name>
    <name type="common">Blue mussel</name>
    <dbReference type="NCBI Taxonomy" id="6550"/>
    <lineage>
        <taxon>Eukaryota</taxon>
        <taxon>Metazoa</taxon>
        <taxon>Spiralia</taxon>
        <taxon>Lophotrochozoa</taxon>
        <taxon>Mollusca</taxon>
        <taxon>Bivalvia</taxon>
        <taxon>Autobranchia</taxon>
        <taxon>Pteriomorphia</taxon>
        <taxon>Mytilida</taxon>
        <taxon>Mytiloidea</taxon>
        <taxon>Mytilidae</taxon>
        <taxon>Mytilinae</taxon>
        <taxon>Mytilus</taxon>
    </lineage>
</organism>
<feature type="domain" description="Integrase catalytic" evidence="15">
    <location>
        <begin position="1579"/>
        <end position="1697"/>
    </location>
</feature>
<keyword evidence="11" id="KW-0862">Zinc</keyword>
<dbReference type="InterPro" id="IPR000477">
    <property type="entry name" value="RT_dom"/>
</dbReference>
<evidence type="ECO:0000259" key="13">
    <source>
        <dbReference type="PROSITE" id="PS50158"/>
    </source>
</evidence>
<dbReference type="SUPFAM" id="SSF47353">
    <property type="entry name" value="Retrovirus capsid dimerization domain-like"/>
    <property type="match status" value="1"/>
</dbReference>
<dbReference type="SUPFAM" id="SSF56672">
    <property type="entry name" value="DNA/RNA polymerases"/>
    <property type="match status" value="1"/>
</dbReference>
<reference evidence="16" key="1">
    <citation type="submission" date="2021-03" db="EMBL/GenBank/DDBJ databases">
        <authorList>
            <person name="Bekaert M."/>
        </authorList>
    </citation>
    <scope>NUCLEOTIDE SEQUENCE</scope>
</reference>
<feature type="region of interest" description="Disordered" evidence="12">
    <location>
        <begin position="257"/>
        <end position="296"/>
    </location>
</feature>
<dbReference type="InterPro" id="IPR012337">
    <property type="entry name" value="RNaseH-like_sf"/>
</dbReference>
<keyword evidence="4" id="KW-0378">Hydrolase</keyword>
<evidence type="ECO:0000256" key="12">
    <source>
        <dbReference type="SAM" id="MobiDB-lite"/>
    </source>
</evidence>
<dbReference type="FunFam" id="3.30.420.10:FF:000032">
    <property type="entry name" value="Retrovirus-related Pol polyprotein from transposon 297-like Protein"/>
    <property type="match status" value="2"/>
</dbReference>
<dbReference type="InterPro" id="IPR036875">
    <property type="entry name" value="Znf_CCHC_sf"/>
</dbReference>
<feature type="region of interest" description="Disordered" evidence="12">
    <location>
        <begin position="71"/>
        <end position="93"/>
    </location>
</feature>
<proteinExistence type="predicted"/>
<feature type="domain" description="CCHC-type" evidence="13">
    <location>
        <begin position="303"/>
        <end position="319"/>
    </location>
</feature>
<dbReference type="GO" id="GO:0003887">
    <property type="term" value="F:DNA-directed DNA polymerase activity"/>
    <property type="evidence" value="ECO:0007669"/>
    <property type="project" value="UniProtKB-KW"/>
</dbReference>
<name>A0A8S3QNN9_MYTED</name>
<evidence type="ECO:0000256" key="7">
    <source>
        <dbReference type="ARBA" id="ARBA00022918"/>
    </source>
</evidence>
<dbReference type="InterPro" id="IPR043502">
    <property type="entry name" value="DNA/RNA_pol_sf"/>
</dbReference>
<dbReference type="FunFam" id="3.10.20.370:FF:000001">
    <property type="entry name" value="Retrovirus-related Pol polyprotein from transposon 17.6-like protein"/>
    <property type="match status" value="1"/>
</dbReference>
<dbReference type="GO" id="GO:0006508">
    <property type="term" value="P:proteolysis"/>
    <property type="evidence" value="ECO:0007669"/>
    <property type="project" value="UniProtKB-KW"/>
</dbReference>
<dbReference type="SUPFAM" id="SSF53098">
    <property type="entry name" value="Ribonuclease H-like"/>
    <property type="match status" value="2"/>
</dbReference>
<evidence type="ECO:0000256" key="11">
    <source>
        <dbReference type="PROSITE-ProRule" id="PRU00047"/>
    </source>
</evidence>
<dbReference type="InterPro" id="IPR036397">
    <property type="entry name" value="RNaseH_sf"/>
</dbReference>
<dbReference type="Pfam" id="PF00078">
    <property type="entry name" value="RVT_1"/>
    <property type="match status" value="1"/>
</dbReference>
<dbReference type="Gene3D" id="3.10.10.10">
    <property type="entry name" value="HIV Type 1 Reverse Transcriptase, subunit A, domain 1"/>
    <property type="match status" value="1"/>
</dbReference>
<dbReference type="InterPro" id="IPR041588">
    <property type="entry name" value="Integrase_H2C2"/>
</dbReference>
<dbReference type="InterPro" id="IPR043128">
    <property type="entry name" value="Rev_trsase/Diguanyl_cyclase"/>
</dbReference>
<evidence type="ECO:0008006" key="18">
    <source>
        <dbReference type="Google" id="ProtNLM"/>
    </source>
</evidence>
<feature type="compositionally biased region" description="Polar residues" evidence="12">
    <location>
        <begin position="257"/>
        <end position="281"/>
    </location>
</feature>
<keyword evidence="10" id="KW-0233">DNA recombination</keyword>
<keyword evidence="8" id="KW-0548">Nucleotidyltransferase</keyword>
<dbReference type="Pfam" id="PF17919">
    <property type="entry name" value="RT_RNaseH_2"/>
    <property type="match status" value="1"/>
</dbReference>
<dbReference type="SUPFAM" id="SSF57756">
    <property type="entry name" value="Retrovirus zinc finger-like domains"/>
    <property type="match status" value="1"/>
</dbReference>
<keyword evidence="6" id="KW-0229">DNA integration</keyword>
<dbReference type="GO" id="GO:0008270">
    <property type="term" value="F:zinc ion binding"/>
    <property type="evidence" value="ECO:0007669"/>
    <property type="project" value="UniProtKB-KW"/>
</dbReference>
<dbReference type="PANTHER" id="PTHR37984:SF15">
    <property type="entry name" value="INTEGRASE CATALYTIC DOMAIN-CONTAINING PROTEIN"/>
    <property type="match status" value="1"/>
</dbReference>
<dbReference type="Pfam" id="PF24626">
    <property type="entry name" value="SH3_Tf2-1"/>
    <property type="match status" value="1"/>
</dbReference>
<dbReference type="PROSITE" id="PS50158">
    <property type="entry name" value="ZF_CCHC"/>
    <property type="match status" value="1"/>
</dbReference>
<dbReference type="GO" id="GO:0004190">
    <property type="term" value="F:aspartic-type endopeptidase activity"/>
    <property type="evidence" value="ECO:0007669"/>
    <property type="project" value="UniProtKB-KW"/>
</dbReference>
<dbReference type="GO" id="GO:0006310">
    <property type="term" value="P:DNA recombination"/>
    <property type="evidence" value="ECO:0007669"/>
    <property type="project" value="UniProtKB-KW"/>
</dbReference>
<dbReference type="GO" id="GO:0003677">
    <property type="term" value="F:DNA binding"/>
    <property type="evidence" value="ECO:0007669"/>
    <property type="project" value="UniProtKB-KW"/>
</dbReference>
<evidence type="ECO:0000256" key="6">
    <source>
        <dbReference type="ARBA" id="ARBA00022908"/>
    </source>
</evidence>
<evidence type="ECO:0000256" key="1">
    <source>
        <dbReference type="ARBA" id="ARBA00022670"/>
    </source>
</evidence>
<keyword evidence="8" id="KW-0808">Transferase</keyword>
<dbReference type="PROSITE" id="PS50994">
    <property type="entry name" value="INTEGRASE"/>
    <property type="match status" value="2"/>
</dbReference>
<dbReference type="InterPro" id="IPR001584">
    <property type="entry name" value="Integrase_cat-core"/>
</dbReference>
<dbReference type="Pfam" id="PF17921">
    <property type="entry name" value="Integrase_H2C2"/>
    <property type="match status" value="1"/>
</dbReference>
<keyword evidence="7" id="KW-0695">RNA-directed DNA polymerase</keyword>
<accession>A0A8S3QNN9</accession>
<evidence type="ECO:0000256" key="8">
    <source>
        <dbReference type="ARBA" id="ARBA00022932"/>
    </source>
</evidence>
<evidence type="ECO:0000313" key="17">
    <source>
        <dbReference type="Proteomes" id="UP000683360"/>
    </source>
</evidence>
<gene>
    <name evidence="16" type="ORF">MEDL_13251</name>
</gene>
<evidence type="ECO:0000259" key="14">
    <source>
        <dbReference type="PROSITE" id="PS50878"/>
    </source>
</evidence>
<dbReference type="Gene3D" id="1.10.340.70">
    <property type="match status" value="1"/>
</dbReference>
<evidence type="ECO:0000259" key="15">
    <source>
        <dbReference type="PROSITE" id="PS50994"/>
    </source>
</evidence>
<dbReference type="EMBL" id="CAJPWZ010000681">
    <property type="protein sequence ID" value="CAG2198486.1"/>
    <property type="molecule type" value="Genomic_DNA"/>
</dbReference>
<evidence type="ECO:0000256" key="2">
    <source>
        <dbReference type="ARBA" id="ARBA00022723"/>
    </source>
</evidence>
<dbReference type="GO" id="GO:0015074">
    <property type="term" value="P:DNA integration"/>
    <property type="evidence" value="ECO:0007669"/>
    <property type="project" value="UniProtKB-KW"/>
</dbReference>
<dbReference type="InterPro" id="IPR041577">
    <property type="entry name" value="RT_RNaseH_2"/>
</dbReference>
<keyword evidence="1" id="KW-0645">Protease</keyword>
<dbReference type="Gene3D" id="1.10.4020.10">
    <property type="entry name" value="DNA breaking-rejoining enzymes"/>
    <property type="match status" value="1"/>
</dbReference>
<dbReference type="Gene3D" id="3.30.420.10">
    <property type="entry name" value="Ribonuclease H-like superfamily/Ribonuclease H"/>
    <property type="match status" value="2"/>
</dbReference>
<keyword evidence="11" id="KW-0863">Zinc-finger</keyword>
<dbReference type="Gene3D" id="3.10.20.370">
    <property type="match status" value="1"/>
</dbReference>
<keyword evidence="17" id="KW-1185">Reference proteome</keyword>
<dbReference type="PANTHER" id="PTHR37984">
    <property type="entry name" value="PROTEIN CBG26694"/>
    <property type="match status" value="1"/>
</dbReference>
<feature type="domain" description="Reverse transcriptase" evidence="14">
    <location>
        <begin position="1044"/>
        <end position="1221"/>
    </location>
</feature>
<dbReference type="Proteomes" id="UP000683360">
    <property type="component" value="Unassembled WGS sequence"/>
</dbReference>
<evidence type="ECO:0000256" key="4">
    <source>
        <dbReference type="ARBA" id="ARBA00022801"/>
    </source>
</evidence>
<evidence type="ECO:0000256" key="3">
    <source>
        <dbReference type="ARBA" id="ARBA00022750"/>
    </source>
</evidence>
<dbReference type="GO" id="GO:0003964">
    <property type="term" value="F:RNA-directed DNA polymerase activity"/>
    <property type="evidence" value="ECO:0007669"/>
    <property type="project" value="UniProtKB-KW"/>
</dbReference>
<keyword evidence="3" id="KW-0064">Aspartyl protease</keyword>
<keyword evidence="5" id="KW-0460">Magnesium</keyword>
<dbReference type="Pfam" id="PF00665">
    <property type="entry name" value="rve"/>
    <property type="match status" value="1"/>
</dbReference>
<dbReference type="OrthoDB" id="10051443at2759"/>
<evidence type="ECO:0000256" key="5">
    <source>
        <dbReference type="ARBA" id="ARBA00022842"/>
    </source>
</evidence>
<dbReference type="InterPro" id="IPR038269">
    <property type="entry name" value="SCAN_sf"/>
</dbReference>
<keyword evidence="8" id="KW-0239">DNA-directed DNA polymerase</keyword>
<evidence type="ECO:0000256" key="10">
    <source>
        <dbReference type="ARBA" id="ARBA00023172"/>
    </source>
</evidence>
<dbReference type="InterPro" id="IPR001878">
    <property type="entry name" value="Znf_CCHC"/>
</dbReference>
<keyword evidence="9" id="KW-0238">DNA-binding</keyword>
<comment type="caution">
    <text evidence="16">The sequence shown here is derived from an EMBL/GenBank/DDBJ whole genome shotgun (WGS) entry which is preliminary data.</text>
</comment>
<protein>
    <recommendedName>
        <fullName evidence="18">Reverse transcriptase</fullName>
    </recommendedName>
</protein>
<dbReference type="Gene3D" id="3.30.70.270">
    <property type="match status" value="1"/>
</dbReference>
<dbReference type="FunFam" id="1.10.340.70:FF:000001">
    <property type="entry name" value="Retrovirus-related Pol polyprotein from transposon gypsy-like Protein"/>
    <property type="match status" value="1"/>
</dbReference>
<dbReference type="CDD" id="cd01647">
    <property type="entry name" value="RT_LTR"/>
    <property type="match status" value="1"/>
</dbReference>
<evidence type="ECO:0000313" key="16">
    <source>
        <dbReference type="EMBL" id="CAG2198486.1"/>
    </source>
</evidence>
<evidence type="ECO:0000256" key="9">
    <source>
        <dbReference type="ARBA" id="ARBA00023125"/>
    </source>
</evidence>
<keyword evidence="2" id="KW-0479">Metal-binding</keyword>
<dbReference type="CDD" id="cd00303">
    <property type="entry name" value="retropepsin_like"/>
    <property type="match status" value="1"/>
</dbReference>
<dbReference type="InterPro" id="IPR050951">
    <property type="entry name" value="Retrovirus_Pol_polyprotein"/>
</dbReference>